<comment type="similarity">
    <text evidence="2">Belongs to the ArgJ family.</text>
</comment>
<evidence type="ECO:0000256" key="7">
    <source>
        <dbReference type="ARBA" id="ARBA00022813"/>
    </source>
</evidence>
<evidence type="ECO:0000256" key="2">
    <source>
        <dbReference type="ARBA" id="ARBA00006774"/>
    </source>
</evidence>
<dbReference type="FunFam" id="3.10.20.340:FF:000003">
    <property type="entry name" value="Arginine biosynthesis bifunctional protein ArgJ"/>
    <property type="match status" value="1"/>
</dbReference>
<dbReference type="GO" id="GO:0006592">
    <property type="term" value="P:ornithine biosynthetic process"/>
    <property type="evidence" value="ECO:0007669"/>
    <property type="project" value="TreeGrafter"/>
</dbReference>
<feature type="non-terminal residue" evidence="9">
    <location>
        <position position="1"/>
    </location>
</feature>
<evidence type="ECO:0000256" key="8">
    <source>
        <dbReference type="ARBA" id="ARBA00023315"/>
    </source>
</evidence>
<dbReference type="EMBL" id="UOGI01000120">
    <property type="protein sequence ID" value="VAX31771.1"/>
    <property type="molecule type" value="Genomic_DNA"/>
</dbReference>
<dbReference type="GO" id="GO:0004358">
    <property type="term" value="F:L-glutamate N-acetyltransferase activity, acting on acetyl-L-ornithine as donor"/>
    <property type="evidence" value="ECO:0007669"/>
    <property type="project" value="UniProtKB-EC"/>
</dbReference>
<gene>
    <name evidence="9" type="ORF">MNBD_NITROSPIRAE03-45</name>
</gene>
<dbReference type="GO" id="GO:0006526">
    <property type="term" value="P:L-arginine biosynthetic process"/>
    <property type="evidence" value="ECO:0007669"/>
    <property type="project" value="UniProtKB-KW"/>
</dbReference>
<dbReference type="EC" id="2.3.1.1" evidence="9"/>
<dbReference type="GO" id="GO:0004042">
    <property type="term" value="F:L-glutamate N-acetyltransferase activity"/>
    <property type="evidence" value="ECO:0007669"/>
    <property type="project" value="TreeGrafter"/>
</dbReference>
<dbReference type="CDD" id="cd02152">
    <property type="entry name" value="OAT"/>
    <property type="match status" value="1"/>
</dbReference>
<keyword evidence="8 9" id="KW-0012">Acyltransferase</keyword>
<dbReference type="Gene3D" id="3.60.70.12">
    <property type="entry name" value="L-amino peptidase D-ALA esterase/amidase"/>
    <property type="match status" value="1"/>
</dbReference>
<organism evidence="9">
    <name type="scientific">hydrothermal vent metagenome</name>
    <dbReference type="NCBI Taxonomy" id="652676"/>
    <lineage>
        <taxon>unclassified sequences</taxon>
        <taxon>metagenomes</taxon>
        <taxon>ecological metagenomes</taxon>
    </lineage>
</organism>
<keyword evidence="7" id="KW-0068">Autocatalytic cleavage</keyword>
<evidence type="ECO:0000256" key="1">
    <source>
        <dbReference type="ARBA" id="ARBA00004496"/>
    </source>
</evidence>
<dbReference type="InterPro" id="IPR016117">
    <property type="entry name" value="ArgJ-like_dom_sf"/>
</dbReference>
<evidence type="ECO:0000256" key="5">
    <source>
        <dbReference type="ARBA" id="ARBA00022605"/>
    </source>
</evidence>
<keyword evidence="3" id="KW-0963">Cytoplasm</keyword>
<keyword evidence="4" id="KW-0055">Arginine biosynthesis</keyword>
<evidence type="ECO:0000256" key="3">
    <source>
        <dbReference type="ARBA" id="ARBA00022490"/>
    </source>
</evidence>
<dbReference type="Gene3D" id="3.10.20.340">
    <property type="entry name" value="ArgJ beta chain, C-terminal domain"/>
    <property type="match status" value="1"/>
</dbReference>
<dbReference type="AlphaFoldDB" id="A0A3B1CYX7"/>
<dbReference type="PANTHER" id="PTHR23100:SF0">
    <property type="entry name" value="ARGININE BIOSYNTHESIS BIFUNCTIONAL PROTEIN ARGJ, MITOCHONDRIAL"/>
    <property type="match status" value="1"/>
</dbReference>
<dbReference type="InterPro" id="IPR002813">
    <property type="entry name" value="Arg_biosynth_ArgJ"/>
</dbReference>
<dbReference type="PANTHER" id="PTHR23100">
    <property type="entry name" value="ARGININE BIOSYNTHESIS BIFUNCTIONAL PROTEIN ARGJ"/>
    <property type="match status" value="1"/>
</dbReference>
<accession>A0A3B1CYX7</accession>
<reference evidence="9" key="1">
    <citation type="submission" date="2018-06" db="EMBL/GenBank/DDBJ databases">
        <authorList>
            <person name="Zhirakovskaya E."/>
        </authorList>
    </citation>
    <scope>NUCLEOTIDE SEQUENCE</scope>
</reference>
<evidence type="ECO:0000256" key="6">
    <source>
        <dbReference type="ARBA" id="ARBA00022679"/>
    </source>
</evidence>
<dbReference type="InterPro" id="IPR042195">
    <property type="entry name" value="ArgJ_beta_C"/>
</dbReference>
<dbReference type="EC" id="2.3.1.35" evidence="9"/>
<protein>
    <submittedName>
        <fullName evidence="9">Glutamate N-acetyltransferase @ N-acetylglutamate synthase</fullName>
        <ecNumber evidence="9">2.3.1.1</ecNumber>
        <ecNumber evidence="9">2.3.1.35</ecNumber>
    </submittedName>
</protein>
<dbReference type="HAMAP" id="MF_01106">
    <property type="entry name" value="ArgJ"/>
    <property type="match status" value="1"/>
</dbReference>
<keyword evidence="6 9" id="KW-0808">Transferase</keyword>
<evidence type="ECO:0000256" key="4">
    <source>
        <dbReference type="ARBA" id="ARBA00022571"/>
    </source>
</evidence>
<name>A0A3B1CYX7_9ZZZZ</name>
<dbReference type="NCBIfam" id="TIGR00120">
    <property type="entry name" value="ArgJ"/>
    <property type="match status" value="1"/>
</dbReference>
<dbReference type="GO" id="GO:0005737">
    <property type="term" value="C:cytoplasm"/>
    <property type="evidence" value="ECO:0007669"/>
    <property type="project" value="UniProtKB-SubCell"/>
</dbReference>
<dbReference type="FunFam" id="3.60.70.12:FF:000001">
    <property type="entry name" value="Arginine biosynthesis bifunctional protein ArgJ, chloroplastic"/>
    <property type="match status" value="1"/>
</dbReference>
<dbReference type="SUPFAM" id="SSF56266">
    <property type="entry name" value="DmpA/ArgJ-like"/>
    <property type="match status" value="1"/>
</dbReference>
<dbReference type="NCBIfam" id="NF003802">
    <property type="entry name" value="PRK05388.1"/>
    <property type="match status" value="1"/>
</dbReference>
<sequence>GYRLSVTAAGIKYKDRSDMALIYSEREAVVAGTFTSNRVKAAPVVLDIKKVRSGTGRAIVINTGNANACTGQRGMRDAGTMCREISKRLGIPEKHVLVASTGIIGTPLPMESVQRGLEDLSRETAGAGLEDVARAIMTTDKFPKVSSRKIRIGRTDAMLSGVAKGAGMISPDMATMLCFLLTDLAIEKKALKRALKEATERTFNLITVDGDMSTNDTVLIMANGTAGNSPLTEDSPGYKKFRETLFELTDEFSRMIVRDGEGATRLIIIKLRGARNYPDAKKAAFSVAKSPLVKTAVYGRDANWGRIMAALGYSGAFIREDSVDIAINGIKLVRGGLGTGKDVAASEALRHNNEVTIDINLNIGTGAERVYTCDLTEEYLRINAAYRT</sequence>
<comment type="subcellular location">
    <subcellularLocation>
        <location evidence="1">Cytoplasm</location>
    </subcellularLocation>
</comment>
<evidence type="ECO:0000313" key="9">
    <source>
        <dbReference type="EMBL" id="VAX31771.1"/>
    </source>
</evidence>
<dbReference type="Pfam" id="PF01960">
    <property type="entry name" value="ArgJ"/>
    <property type="match status" value="1"/>
</dbReference>
<proteinExistence type="inferred from homology"/>
<keyword evidence="5" id="KW-0028">Amino-acid biosynthesis</keyword>